<evidence type="ECO:0000313" key="3">
    <source>
        <dbReference type="EnsemblPlants" id="AUR62034700-RA:cds"/>
    </source>
</evidence>
<dbReference type="Pfam" id="PF03478">
    <property type="entry name" value="Beta-prop_KIB1-4"/>
    <property type="match status" value="1"/>
</dbReference>
<accession>A0A803MSZ9</accession>
<feature type="region of interest" description="Disordered" evidence="1">
    <location>
        <begin position="236"/>
        <end position="275"/>
    </location>
</feature>
<sequence>MNPNCATHRPSLDDCMIVELSNEIALTVKSLKSGEERKVYFTGKRKFDDIFSFKGKIYGVDRKGRVCSMDYNSLKMSSVVEEPLWEGSGSENKKRLVVSSDDILYLVYRWSKKGNAAFKVFKLNEEEEKWDMVDGIGSDRMLFVTPDGCFFAAVKDFPGWRGNCIVFPWGCFPQYSGKTALDSKIFMAWDEFSVAVYHFEGDDCDLVYVYPGYADLFWPPPSWLWTDLCLNTSGMDSEGGEQRKDKESVQSKVEVEEHGQGGDGEHKNTSNNKLLSDSSCHNAPELIHEEVNPHNGAQLSQEFKGQKNGDSAPAVNSSKIAEKDVSQAKFLGVDVSSHLIPIMQKIWDKYGNILEGHAVNSGSLLTWALESLAKMVVFLENNEGRSLDKSEANYLNSVLLDLRLMHFKLDWLMPSVERVLAPHKNKLCMDLEMTNLKFQTEFHWTEETLAEQTKLVSENQMGSAEGPCPLLNLLSFMVKFY</sequence>
<protein>
    <recommendedName>
        <fullName evidence="2">KIB1-4 beta-propeller domain-containing protein</fullName>
    </recommendedName>
</protein>
<dbReference type="PANTHER" id="PTHR47123:SF6">
    <property type="entry name" value="F-BOX PROTEIN SKIP23-LIKE ISOFORM X1"/>
    <property type="match status" value="1"/>
</dbReference>
<name>A0A803MSZ9_CHEQI</name>
<evidence type="ECO:0000259" key="2">
    <source>
        <dbReference type="Pfam" id="PF03478"/>
    </source>
</evidence>
<dbReference type="InterPro" id="IPR051304">
    <property type="entry name" value="SCF_F-box_domain"/>
</dbReference>
<dbReference type="AlphaFoldDB" id="A0A803MSZ9"/>
<keyword evidence="4" id="KW-1185">Reference proteome</keyword>
<organism evidence="3 4">
    <name type="scientific">Chenopodium quinoa</name>
    <name type="common">Quinoa</name>
    <dbReference type="NCBI Taxonomy" id="63459"/>
    <lineage>
        <taxon>Eukaryota</taxon>
        <taxon>Viridiplantae</taxon>
        <taxon>Streptophyta</taxon>
        <taxon>Embryophyta</taxon>
        <taxon>Tracheophyta</taxon>
        <taxon>Spermatophyta</taxon>
        <taxon>Magnoliopsida</taxon>
        <taxon>eudicotyledons</taxon>
        <taxon>Gunneridae</taxon>
        <taxon>Pentapetalae</taxon>
        <taxon>Caryophyllales</taxon>
        <taxon>Chenopodiaceae</taxon>
        <taxon>Chenopodioideae</taxon>
        <taxon>Atripliceae</taxon>
        <taxon>Chenopodium</taxon>
    </lineage>
</organism>
<dbReference type="Gramene" id="AUR62034700-RA">
    <property type="protein sequence ID" value="AUR62034700-RA:cds"/>
    <property type="gene ID" value="AUR62034700"/>
</dbReference>
<reference evidence="3" key="1">
    <citation type="journal article" date="2017" name="Nature">
        <title>The genome of Chenopodium quinoa.</title>
        <authorList>
            <person name="Jarvis D.E."/>
            <person name="Ho Y.S."/>
            <person name="Lightfoot D.J."/>
            <person name="Schmoeckel S.M."/>
            <person name="Li B."/>
            <person name="Borm T.J.A."/>
            <person name="Ohyanagi H."/>
            <person name="Mineta K."/>
            <person name="Michell C.T."/>
            <person name="Saber N."/>
            <person name="Kharbatia N.M."/>
            <person name="Rupper R.R."/>
            <person name="Sharp A.R."/>
            <person name="Dally N."/>
            <person name="Boughton B.A."/>
            <person name="Woo Y.H."/>
            <person name="Gao G."/>
            <person name="Schijlen E.G.W.M."/>
            <person name="Guo X."/>
            <person name="Momin A.A."/>
            <person name="Negrao S."/>
            <person name="Al-Babili S."/>
            <person name="Gehring C."/>
            <person name="Roessner U."/>
            <person name="Jung C."/>
            <person name="Murphy K."/>
            <person name="Arold S.T."/>
            <person name="Gojobori T."/>
            <person name="van der Linden C.G."/>
            <person name="van Loo E.N."/>
            <person name="Jellen E.N."/>
            <person name="Maughan P.J."/>
            <person name="Tester M."/>
        </authorList>
    </citation>
    <scope>NUCLEOTIDE SEQUENCE [LARGE SCALE GENOMIC DNA]</scope>
    <source>
        <strain evidence="3">cv. PI 614886</strain>
    </source>
</reference>
<proteinExistence type="predicted"/>
<dbReference type="InterPro" id="IPR005174">
    <property type="entry name" value="KIB1-4_b-propeller"/>
</dbReference>
<evidence type="ECO:0000313" key="4">
    <source>
        <dbReference type="Proteomes" id="UP000596660"/>
    </source>
</evidence>
<dbReference type="EnsemblPlants" id="AUR62034700-RA">
    <property type="protein sequence ID" value="AUR62034700-RA:cds"/>
    <property type="gene ID" value="AUR62034700"/>
</dbReference>
<dbReference type="PANTHER" id="PTHR47123">
    <property type="entry name" value="F-BOX PROTEIN SKIP23"/>
    <property type="match status" value="1"/>
</dbReference>
<feature type="domain" description="KIB1-4 beta-propeller" evidence="2">
    <location>
        <begin position="32"/>
        <end position="167"/>
    </location>
</feature>
<dbReference type="InterPro" id="IPR007942">
    <property type="entry name" value="PLipase-like"/>
</dbReference>
<feature type="compositionally biased region" description="Basic and acidic residues" evidence="1">
    <location>
        <begin position="240"/>
        <end position="268"/>
    </location>
</feature>
<evidence type="ECO:0000256" key="1">
    <source>
        <dbReference type="SAM" id="MobiDB-lite"/>
    </source>
</evidence>
<dbReference type="SUPFAM" id="SSF69304">
    <property type="entry name" value="Tricorn protease N-terminal domain"/>
    <property type="match status" value="1"/>
</dbReference>
<reference evidence="3" key="2">
    <citation type="submission" date="2021-03" db="UniProtKB">
        <authorList>
            <consortium name="EnsemblPlants"/>
        </authorList>
    </citation>
    <scope>IDENTIFICATION</scope>
</reference>
<dbReference type="Proteomes" id="UP000596660">
    <property type="component" value="Unplaced"/>
</dbReference>
<dbReference type="Pfam" id="PF05278">
    <property type="entry name" value="PEARLI-4"/>
    <property type="match status" value="1"/>
</dbReference>